<dbReference type="PROSITE" id="PS50076">
    <property type="entry name" value="DNAJ_2"/>
    <property type="match status" value="1"/>
</dbReference>
<dbReference type="GO" id="GO:0051087">
    <property type="term" value="F:protein-folding chaperone binding"/>
    <property type="evidence" value="ECO:0007669"/>
    <property type="project" value="TreeGrafter"/>
</dbReference>
<dbReference type="SUPFAM" id="SSF46565">
    <property type="entry name" value="Chaperone J-domain"/>
    <property type="match status" value="1"/>
</dbReference>
<reference evidence="4" key="1">
    <citation type="journal article" date="2011" name="Proc. Natl. Acad. Sci. U.S.A.">
        <title>Obligate biotrophy features unraveled by the genomic analysis of rust fungi.</title>
        <authorList>
            <person name="Duplessis S."/>
            <person name="Cuomo C.A."/>
            <person name="Lin Y.-C."/>
            <person name="Aerts A."/>
            <person name="Tisserant E."/>
            <person name="Veneault-Fourrey C."/>
            <person name="Joly D.L."/>
            <person name="Hacquard S."/>
            <person name="Amselem J."/>
            <person name="Cantarel B.L."/>
            <person name="Chiu R."/>
            <person name="Coutinho P.M."/>
            <person name="Feau N."/>
            <person name="Field M."/>
            <person name="Frey P."/>
            <person name="Gelhaye E."/>
            <person name="Goldberg J."/>
            <person name="Grabherr M.G."/>
            <person name="Kodira C.D."/>
            <person name="Kohler A."/>
            <person name="Kuees U."/>
            <person name="Lindquist E.A."/>
            <person name="Lucas S.M."/>
            <person name="Mago R."/>
            <person name="Mauceli E."/>
            <person name="Morin E."/>
            <person name="Murat C."/>
            <person name="Pangilinan J.L."/>
            <person name="Park R."/>
            <person name="Pearson M."/>
            <person name="Quesneville H."/>
            <person name="Rouhier N."/>
            <person name="Sakthikumar S."/>
            <person name="Salamov A.A."/>
            <person name="Schmutz J."/>
            <person name="Selles B."/>
            <person name="Shapiro H."/>
            <person name="Tanguay P."/>
            <person name="Tuskan G.A."/>
            <person name="Henrissat B."/>
            <person name="Van de Peer Y."/>
            <person name="Rouze P."/>
            <person name="Ellis J.G."/>
            <person name="Dodds P.N."/>
            <person name="Schein J.E."/>
            <person name="Zhong S."/>
            <person name="Hamelin R.C."/>
            <person name="Grigoriev I.V."/>
            <person name="Szabo L.J."/>
            <person name="Martin F."/>
        </authorList>
    </citation>
    <scope>NUCLEOTIDE SEQUENCE [LARGE SCALE GENOMIC DNA]</scope>
    <source>
        <strain evidence="4">98AG31 / pathotype 3-4-7</strain>
    </source>
</reference>
<dbReference type="RefSeq" id="XP_007408522.1">
    <property type="nucleotide sequence ID" value="XM_007408460.1"/>
</dbReference>
<dbReference type="OrthoDB" id="10250354at2759"/>
<evidence type="ECO:0000259" key="2">
    <source>
        <dbReference type="PROSITE" id="PS50076"/>
    </source>
</evidence>
<dbReference type="Gene3D" id="1.10.287.110">
    <property type="entry name" value="DnaJ domain"/>
    <property type="match status" value="1"/>
</dbReference>
<dbReference type="KEGG" id="mlr:MELLADRAFT_116072"/>
<dbReference type="InterPro" id="IPR001623">
    <property type="entry name" value="DnaJ_domain"/>
</dbReference>
<feature type="compositionally biased region" description="Basic and acidic residues" evidence="1">
    <location>
        <begin position="357"/>
        <end position="369"/>
    </location>
</feature>
<dbReference type="SMART" id="SM00271">
    <property type="entry name" value="DnaJ"/>
    <property type="match status" value="1"/>
</dbReference>
<dbReference type="AlphaFoldDB" id="F4RGZ5"/>
<dbReference type="GO" id="GO:0044183">
    <property type="term" value="F:protein folding chaperone"/>
    <property type="evidence" value="ECO:0007669"/>
    <property type="project" value="TreeGrafter"/>
</dbReference>
<dbReference type="GO" id="GO:0051082">
    <property type="term" value="F:unfolded protein binding"/>
    <property type="evidence" value="ECO:0007669"/>
    <property type="project" value="TreeGrafter"/>
</dbReference>
<feature type="domain" description="J" evidence="2">
    <location>
        <begin position="3"/>
        <end position="71"/>
    </location>
</feature>
<proteinExistence type="predicted"/>
<dbReference type="EMBL" id="GL883101">
    <property type="protein sequence ID" value="EGG08324.1"/>
    <property type="molecule type" value="Genomic_DNA"/>
</dbReference>
<evidence type="ECO:0000313" key="4">
    <source>
        <dbReference type="Proteomes" id="UP000001072"/>
    </source>
</evidence>
<dbReference type="PANTHER" id="PTHR43948">
    <property type="entry name" value="DNAJ HOMOLOG SUBFAMILY B"/>
    <property type="match status" value="1"/>
</dbReference>
<feature type="compositionally biased region" description="Low complexity" evidence="1">
    <location>
        <begin position="268"/>
        <end position="285"/>
    </location>
</feature>
<dbReference type="Pfam" id="PF00226">
    <property type="entry name" value="DnaJ"/>
    <property type="match status" value="1"/>
</dbReference>
<protein>
    <recommendedName>
        <fullName evidence="2">J domain-containing protein</fullName>
    </recommendedName>
</protein>
<dbReference type="GO" id="GO:0005737">
    <property type="term" value="C:cytoplasm"/>
    <property type="evidence" value="ECO:0007669"/>
    <property type="project" value="TreeGrafter"/>
</dbReference>
<feature type="compositionally biased region" description="Polar residues" evidence="1">
    <location>
        <begin position="248"/>
        <end position="258"/>
    </location>
</feature>
<name>F4RGZ5_MELLP</name>
<evidence type="ECO:0000313" key="3">
    <source>
        <dbReference type="EMBL" id="EGG08324.1"/>
    </source>
</evidence>
<dbReference type="GeneID" id="18925747"/>
<gene>
    <name evidence="3" type="ORF">MELLADRAFT_116072</name>
</gene>
<feature type="region of interest" description="Disordered" evidence="1">
    <location>
        <begin position="357"/>
        <end position="403"/>
    </location>
</feature>
<dbReference type="HOGENOM" id="CLU_561479_0_0_1"/>
<dbReference type="InParanoid" id="F4RGZ5"/>
<accession>F4RGZ5</accession>
<dbReference type="STRING" id="747676.F4RGZ5"/>
<dbReference type="PRINTS" id="PR00625">
    <property type="entry name" value="JDOMAIN"/>
</dbReference>
<feature type="compositionally biased region" description="Polar residues" evidence="1">
    <location>
        <begin position="210"/>
        <end position="226"/>
    </location>
</feature>
<keyword evidence="4" id="KW-1185">Reference proteome</keyword>
<evidence type="ECO:0000256" key="1">
    <source>
        <dbReference type="SAM" id="MobiDB-lite"/>
    </source>
</evidence>
<feature type="region of interest" description="Disordered" evidence="1">
    <location>
        <begin position="134"/>
        <end position="292"/>
    </location>
</feature>
<feature type="compositionally biased region" description="Basic and acidic residues" evidence="1">
    <location>
        <begin position="377"/>
        <end position="386"/>
    </location>
</feature>
<dbReference type="Proteomes" id="UP000001072">
    <property type="component" value="Unassembled WGS sequence"/>
</dbReference>
<dbReference type="GO" id="GO:0005634">
    <property type="term" value="C:nucleus"/>
    <property type="evidence" value="ECO:0007669"/>
    <property type="project" value="TreeGrafter"/>
</dbReference>
<dbReference type="InterPro" id="IPR036869">
    <property type="entry name" value="J_dom_sf"/>
</dbReference>
<organism evidence="4">
    <name type="scientific">Melampsora larici-populina (strain 98AG31 / pathotype 3-4-7)</name>
    <name type="common">Poplar leaf rust fungus</name>
    <dbReference type="NCBI Taxonomy" id="747676"/>
    <lineage>
        <taxon>Eukaryota</taxon>
        <taxon>Fungi</taxon>
        <taxon>Dikarya</taxon>
        <taxon>Basidiomycota</taxon>
        <taxon>Pucciniomycotina</taxon>
        <taxon>Pucciniomycetes</taxon>
        <taxon>Pucciniales</taxon>
        <taxon>Melampsoraceae</taxon>
        <taxon>Melampsora</taxon>
    </lineage>
</organism>
<dbReference type="VEuPathDB" id="FungiDB:MELLADRAFT_116072"/>
<sequence length="486" mass="55512">MANPYRILNVSPNATRQEIRAAYIEQACQSHPSKQQPNQHPAIQQSRFRQVAEAYTLVGNDSNRQISDIAFSLTNEISISTPTRNRNRSASEATGRDGIFNSRQICDVLPPGLKSTLIELDPIKVFNRALKEMEDERKRHSVQKLTPLSMDHQKSPFRNSSSPDHHQSHSYQSLSPSGLHRTPSYLKLASRDNHQSTSHYQQSPHEHHPSQSFHKTSSQTNHQSPPYTKELHQALSCQKLSSAEHSHHTPQSLSSNPTSRERPTSILSVASSSAGRMSSRSSNTSSRRRVSFTEETIKTDELKKLRECLKNESTSNASFSNPSLYDSDLDNGHERNLSSSLPIDCSFLSDRMYQRRKEEKSEPVEKEDFPWSNLDFDDPRMIERNPNHHRQKTPKEASPTSSDLKKRLIANGSNTLNNHIHKALSSTEDEMQSYLNSLDLDRAEDQERILERFYEGGMSRRDNLRDLTDDELLEILDKLKELHTNR</sequence>
<dbReference type="CDD" id="cd06257">
    <property type="entry name" value="DnaJ"/>
    <property type="match status" value="1"/>
</dbReference>
<dbReference type="PANTHER" id="PTHR43948:SF21">
    <property type="entry name" value="DNAJ DOMAIN-CONTAINING PROTEIN"/>
    <property type="match status" value="1"/>
</dbReference>